<dbReference type="RefSeq" id="XP_022285487.1">
    <property type="nucleotide sequence ID" value="XM_022429890.1"/>
</dbReference>
<proteinExistence type="predicted"/>
<gene>
    <name evidence="1" type="ORF">VFPPC_18247</name>
</gene>
<organism evidence="1 2">
    <name type="scientific">Pochonia chlamydosporia 170</name>
    <dbReference type="NCBI Taxonomy" id="1380566"/>
    <lineage>
        <taxon>Eukaryota</taxon>
        <taxon>Fungi</taxon>
        <taxon>Dikarya</taxon>
        <taxon>Ascomycota</taxon>
        <taxon>Pezizomycotina</taxon>
        <taxon>Sordariomycetes</taxon>
        <taxon>Hypocreomycetidae</taxon>
        <taxon>Hypocreales</taxon>
        <taxon>Clavicipitaceae</taxon>
        <taxon>Pochonia</taxon>
    </lineage>
</organism>
<dbReference type="Proteomes" id="UP000078397">
    <property type="component" value="Unassembled WGS sequence"/>
</dbReference>
<comment type="caution">
    <text evidence="1">The sequence shown here is derived from an EMBL/GenBank/DDBJ whole genome shotgun (WGS) entry which is preliminary data.</text>
</comment>
<name>A0A219AR00_METCM</name>
<reference evidence="1 2" key="1">
    <citation type="journal article" date="2016" name="PLoS Pathog.">
        <title>Biosynthesis of antibiotic leucinostatins in bio-control fungus Purpureocillium lilacinum and their inhibition on phytophthora revealed by genome mining.</title>
        <authorList>
            <person name="Wang G."/>
            <person name="Liu Z."/>
            <person name="Lin R."/>
            <person name="Li E."/>
            <person name="Mao Z."/>
            <person name="Ling J."/>
            <person name="Yang Y."/>
            <person name="Yin W.B."/>
            <person name="Xie B."/>
        </authorList>
    </citation>
    <scope>NUCLEOTIDE SEQUENCE [LARGE SCALE GENOMIC DNA]</scope>
    <source>
        <strain evidence="1">170</strain>
    </source>
</reference>
<keyword evidence="2" id="KW-1185">Reference proteome</keyword>
<dbReference type="KEGG" id="pchm:VFPPC_18247"/>
<dbReference type="AlphaFoldDB" id="A0A219AR00"/>
<evidence type="ECO:0000313" key="1">
    <source>
        <dbReference type="EMBL" id="OWT43032.1"/>
    </source>
</evidence>
<accession>A0A219AR00</accession>
<sequence length="110" mass="12851">MFGWNKVVIKYISSYLIQLIWIDLRCCSEELVHGTLKWRHEALFRCRRALPGWLGIVWSQRMRLTVRRQISGWVKGSSCQSMVVLSLLCCHLDTMKLHVVICCLIMVVAE</sequence>
<protein>
    <submittedName>
        <fullName evidence="1">Uncharacterized protein</fullName>
    </submittedName>
</protein>
<dbReference type="EMBL" id="LSBJ02000004">
    <property type="protein sequence ID" value="OWT43032.1"/>
    <property type="molecule type" value="Genomic_DNA"/>
</dbReference>
<dbReference type="GeneID" id="33937085"/>
<evidence type="ECO:0000313" key="2">
    <source>
        <dbReference type="Proteomes" id="UP000078397"/>
    </source>
</evidence>